<dbReference type="EMBL" id="OM869575">
    <property type="protein sequence ID" value="UPW41316.1"/>
    <property type="molecule type" value="Genomic_DNA"/>
</dbReference>
<reference evidence="1" key="1">
    <citation type="submission" date="2022-02" db="EMBL/GenBank/DDBJ databases">
        <title>Towards deciphering the DNA virus diversity associated with rodent species in the families Cricetidae and Heteromyidae.</title>
        <authorList>
            <person name="Lund M."/>
            <person name="Larsen B.B."/>
            <person name="Gryseels S."/>
            <person name="Kraberger S."/>
            <person name="Rowsey D.M."/>
            <person name="Steger L."/>
            <person name="Yule K.M."/>
            <person name="Upham N.S."/>
            <person name="Worobey M."/>
            <person name="Van Doorslaer K."/>
            <person name="Varsani A."/>
        </authorList>
    </citation>
    <scope>NUCLEOTIDE SEQUENCE</scope>
    <source>
        <strain evidence="1">UA08Rod_4138</strain>
    </source>
</reference>
<organism evidence="1">
    <name type="scientific">Sigmofec virus UA08Rod_4138</name>
    <dbReference type="NCBI Taxonomy" id="2929396"/>
    <lineage>
        <taxon>Viruses</taxon>
        <taxon>Monodnaviria</taxon>
        <taxon>Sangervirae</taxon>
        <taxon>Phixviricota</taxon>
        <taxon>Malgrandaviricetes</taxon>
        <taxon>Petitvirales</taxon>
        <taxon>Microviridae</taxon>
    </lineage>
</organism>
<accession>A0A976N1U0</accession>
<sequence>MELNDFIYRFDYKYKNLPYYIYISFKNRPMRSTILRISKKLCAYHVEFCKPKEVISIQNHDIPIVEYKDFRCLAAGKAPRKALNHYPDLFSELPPY</sequence>
<evidence type="ECO:0000313" key="1">
    <source>
        <dbReference type="EMBL" id="UPW41316.1"/>
    </source>
</evidence>
<protein>
    <submittedName>
        <fullName evidence="1">Uncharacterized protein</fullName>
    </submittedName>
</protein>
<name>A0A976N1U0_9VIRU</name>
<proteinExistence type="predicted"/>